<sequence>MANFDDLFTTPAAPESPSAPPQLTKEEYAAKKKAERDDLYALADEMAHEIMQDGDAFRGFLNVQARFDRYSPTNALLIYAQNDKATRLRDFDGWKKQGVYVRRHETGISILEAGDSYVTEDGRTGYYYHVKKVFDIAQTDAKRQPQVHYDDRLLLSALISKRPVPIEMAENVPNGAAYDYTRRTVVVQRGMDGQDLFRCVSLAMARAELDQTEHADPQADAFRGYCISYMLCRKYGVDVRGYDFSRLPESLRDADSQTIRSELTDIRDTLQAMTGRMGRALEQSRASAQKNARKER</sequence>
<name>A0AAE3AHU6_9FIRM</name>
<reference evidence="2" key="1">
    <citation type="submission" date="2021-10" db="EMBL/GenBank/DDBJ databases">
        <title>Anaerobic single-cell dispensing facilitates the cultivation of human gut bacteria.</title>
        <authorList>
            <person name="Afrizal A."/>
        </authorList>
    </citation>
    <scope>NUCLEOTIDE SEQUENCE</scope>
    <source>
        <strain evidence="2">CLA-AA-H272</strain>
    </source>
</reference>
<dbReference type="EMBL" id="JAJEPW010000043">
    <property type="protein sequence ID" value="MCC2130301.1"/>
    <property type="molecule type" value="Genomic_DNA"/>
</dbReference>
<evidence type="ECO:0008006" key="4">
    <source>
        <dbReference type="Google" id="ProtNLM"/>
    </source>
</evidence>
<comment type="caution">
    <text evidence="2">The sequence shown here is derived from an EMBL/GenBank/DDBJ whole genome shotgun (WGS) entry which is preliminary data.</text>
</comment>
<dbReference type="AlphaFoldDB" id="A0AAE3AHU6"/>
<accession>A0AAE3AHU6</accession>
<evidence type="ECO:0000256" key="1">
    <source>
        <dbReference type="SAM" id="MobiDB-lite"/>
    </source>
</evidence>
<dbReference type="RefSeq" id="WP_302929519.1">
    <property type="nucleotide sequence ID" value="NZ_JAJEPW010000043.1"/>
</dbReference>
<gene>
    <name evidence="2" type="ORF">LKD37_12405</name>
</gene>
<proteinExistence type="predicted"/>
<feature type="region of interest" description="Disordered" evidence="1">
    <location>
        <begin position="277"/>
        <end position="296"/>
    </location>
</feature>
<feature type="region of interest" description="Disordered" evidence="1">
    <location>
        <begin position="1"/>
        <end position="24"/>
    </location>
</feature>
<protein>
    <recommendedName>
        <fullName evidence="4">LtrC-like protein</fullName>
    </recommendedName>
</protein>
<evidence type="ECO:0000313" key="3">
    <source>
        <dbReference type="Proteomes" id="UP001199319"/>
    </source>
</evidence>
<evidence type="ECO:0000313" key="2">
    <source>
        <dbReference type="EMBL" id="MCC2130301.1"/>
    </source>
</evidence>
<dbReference type="Proteomes" id="UP001199319">
    <property type="component" value="Unassembled WGS sequence"/>
</dbReference>
<keyword evidence="3" id="KW-1185">Reference proteome</keyword>
<organism evidence="2 3">
    <name type="scientific">Brotocaccenecus cirricatena</name>
    <dbReference type="NCBI Taxonomy" id="3064195"/>
    <lineage>
        <taxon>Bacteria</taxon>
        <taxon>Bacillati</taxon>
        <taxon>Bacillota</taxon>
        <taxon>Clostridia</taxon>
        <taxon>Eubacteriales</taxon>
        <taxon>Oscillospiraceae</taxon>
        <taxon>Brotocaccenecus</taxon>
    </lineage>
</organism>